<evidence type="ECO:0008006" key="10">
    <source>
        <dbReference type="Google" id="ProtNLM"/>
    </source>
</evidence>
<dbReference type="AlphaFoldDB" id="A0A0D7A627"/>
<dbReference type="SUPFAM" id="SSF57667">
    <property type="entry name" value="beta-beta-alpha zinc fingers"/>
    <property type="match status" value="1"/>
</dbReference>
<protein>
    <recommendedName>
        <fullName evidence="10">G-patch domain-containing protein</fullName>
    </recommendedName>
</protein>
<evidence type="ECO:0000259" key="6">
    <source>
        <dbReference type="PROSITE" id="PS50157"/>
    </source>
</evidence>
<dbReference type="GO" id="GO:0008270">
    <property type="term" value="F:zinc ion binding"/>
    <property type="evidence" value="ECO:0007669"/>
    <property type="project" value="UniProtKB-KW"/>
</dbReference>
<evidence type="ECO:0000259" key="7">
    <source>
        <dbReference type="PROSITE" id="PS50174"/>
    </source>
</evidence>
<feature type="compositionally biased region" description="Polar residues" evidence="5">
    <location>
        <begin position="298"/>
        <end position="326"/>
    </location>
</feature>
<organism evidence="8 9">
    <name type="scientific">Fistulina hepatica ATCC 64428</name>
    <dbReference type="NCBI Taxonomy" id="1128425"/>
    <lineage>
        <taxon>Eukaryota</taxon>
        <taxon>Fungi</taxon>
        <taxon>Dikarya</taxon>
        <taxon>Basidiomycota</taxon>
        <taxon>Agaricomycotina</taxon>
        <taxon>Agaricomycetes</taxon>
        <taxon>Agaricomycetidae</taxon>
        <taxon>Agaricales</taxon>
        <taxon>Fistulinaceae</taxon>
        <taxon>Fistulina</taxon>
    </lineage>
</organism>
<feature type="region of interest" description="Disordered" evidence="5">
    <location>
        <begin position="209"/>
        <end position="235"/>
    </location>
</feature>
<feature type="compositionally biased region" description="Pro residues" evidence="5">
    <location>
        <begin position="358"/>
        <end position="377"/>
    </location>
</feature>
<dbReference type="Proteomes" id="UP000054144">
    <property type="component" value="Unassembled WGS sequence"/>
</dbReference>
<feature type="compositionally biased region" description="Polar residues" evidence="5">
    <location>
        <begin position="15"/>
        <end position="25"/>
    </location>
</feature>
<dbReference type="PROSITE" id="PS50174">
    <property type="entry name" value="G_PATCH"/>
    <property type="match status" value="1"/>
</dbReference>
<dbReference type="SMART" id="SM00443">
    <property type="entry name" value="G_patch"/>
    <property type="match status" value="1"/>
</dbReference>
<dbReference type="InterPro" id="IPR000467">
    <property type="entry name" value="G_patch_dom"/>
</dbReference>
<feature type="domain" description="G-patch" evidence="7">
    <location>
        <begin position="80"/>
        <end position="126"/>
    </location>
</feature>
<keyword evidence="9" id="KW-1185">Reference proteome</keyword>
<feature type="region of interest" description="Disordered" evidence="5">
    <location>
        <begin position="292"/>
        <end position="426"/>
    </location>
</feature>
<evidence type="ECO:0000313" key="8">
    <source>
        <dbReference type="EMBL" id="KIY45346.1"/>
    </source>
</evidence>
<dbReference type="PANTHER" id="PTHR47251">
    <property type="entry name" value="FINGER DOMAIN PROTEIN, PUTATIVE (AFU_ORTHOLOGUE AFUA_3G04180)-RELATED"/>
    <property type="match status" value="1"/>
</dbReference>
<dbReference type="Pfam" id="PF12171">
    <property type="entry name" value="zf-C2H2_jaz"/>
    <property type="match status" value="1"/>
</dbReference>
<dbReference type="InterPro" id="IPR022755">
    <property type="entry name" value="Znf_C2H2_jaz"/>
</dbReference>
<dbReference type="PROSITE" id="PS50157">
    <property type="entry name" value="ZINC_FINGER_C2H2_2"/>
    <property type="match status" value="1"/>
</dbReference>
<keyword evidence="3" id="KW-0862">Zinc</keyword>
<evidence type="ECO:0000256" key="3">
    <source>
        <dbReference type="ARBA" id="ARBA00022833"/>
    </source>
</evidence>
<dbReference type="InterPro" id="IPR013087">
    <property type="entry name" value="Znf_C2H2_type"/>
</dbReference>
<dbReference type="PROSITE" id="PS00028">
    <property type="entry name" value="ZINC_FINGER_C2H2_1"/>
    <property type="match status" value="1"/>
</dbReference>
<feature type="compositionally biased region" description="Polar residues" evidence="5">
    <location>
        <begin position="386"/>
        <end position="395"/>
    </location>
</feature>
<proteinExistence type="predicted"/>
<feature type="domain" description="C2H2-type" evidence="6">
    <location>
        <begin position="178"/>
        <end position="207"/>
    </location>
</feature>
<keyword evidence="1" id="KW-0479">Metal-binding</keyword>
<evidence type="ECO:0000256" key="5">
    <source>
        <dbReference type="SAM" id="MobiDB-lite"/>
    </source>
</evidence>
<keyword evidence="2 4" id="KW-0863">Zinc-finger</keyword>
<dbReference type="PANTHER" id="PTHR47251:SF1">
    <property type="entry name" value="FINGER DOMAIN PROTEIN, PUTATIVE (AFU_ORTHOLOGUE AFUA_3G04180)-RELATED"/>
    <property type="match status" value="1"/>
</dbReference>
<accession>A0A0D7A627</accession>
<evidence type="ECO:0000256" key="2">
    <source>
        <dbReference type="ARBA" id="ARBA00022771"/>
    </source>
</evidence>
<dbReference type="InterPro" id="IPR036236">
    <property type="entry name" value="Znf_C2H2_sf"/>
</dbReference>
<reference evidence="8 9" key="1">
    <citation type="journal article" date="2015" name="Fungal Genet. Biol.">
        <title>Evolution of novel wood decay mechanisms in Agaricales revealed by the genome sequences of Fistulina hepatica and Cylindrobasidium torrendii.</title>
        <authorList>
            <person name="Floudas D."/>
            <person name="Held B.W."/>
            <person name="Riley R."/>
            <person name="Nagy L.G."/>
            <person name="Koehler G."/>
            <person name="Ransdell A.S."/>
            <person name="Younus H."/>
            <person name="Chow J."/>
            <person name="Chiniquy J."/>
            <person name="Lipzen A."/>
            <person name="Tritt A."/>
            <person name="Sun H."/>
            <person name="Haridas S."/>
            <person name="LaButti K."/>
            <person name="Ohm R.A."/>
            <person name="Kues U."/>
            <person name="Blanchette R.A."/>
            <person name="Grigoriev I.V."/>
            <person name="Minto R.E."/>
            <person name="Hibbett D.S."/>
        </authorList>
    </citation>
    <scope>NUCLEOTIDE SEQUENCE [LARGE SCALE GENOMIC DNA]</scope>
    <source>
        <strain evidence="8 9">ATCC 64428</strain>
    </source>
</reference>
<dbReference type="GO" id="GO:0003676">
    <property type="term" value="F:nucleic acid binding"/>
    <property type="evidence" value="ECO:0007669"/>
    <property type="project" value="InterPro"/>
</dbReference>
<dbReference type="OrthoDB" id="4822at2759"/>
<feature type="compositionally biased region" description="Polar residues" evidence="5">
    <location>
        <begin position="410"/>
        <end position="420"/>
    </location>
</feature>
<evidence type="ECO:0000313" key="9">
    <source>
        <dbReference type="Proteomes" id="UP000054144"/>
    </source>
</evidence>
<evidence type="ECO:0000256" key="4">
    <source>
        <dbReference type="PROSITE-ProRule" id="PRU00042"/>
    </source>
</evidence>
<sequence>MSSLSASTIARWNAISNATTTSQDGMSRKVDNADGGDDTSFVSRTSFPDPDGMDVDPSGYDEYSSRPEQEVVTTESKIKPSNIGFAMLAKLGWKEGQPLGLSADGRIDPVPFKVKQDSAGLGKISQDYQMIETTVAQRRELDSERMRRETEEQKRDREDSVARRAALQNEINDTLKPFYCSLCDKQFKNVAQYDEHTNSYAHHHKARFKDMQANARIKPQEEVDRRKEKERKREERELRKLAAAQGIKIAKPVSTTSTVEAAPPSVNQGSQLSDFKGVGGWASIASTSGVGVKKAGWSSISGPSSDTAHSTSVMSTAAESPTSSSGAPAFRTGGWSRLNNEGQPSPLLMSPPTALPAFEPPPPPPPPSIAPPPPPPLNVAEVPPSSYGSIQTPSTELPAVNPLPPRAVPSKQSSWQQFQKGTHRHK</sequence>
<name>A0A0D7A627_9AGAR</name>
<evidence type="ECO:0000256" key="1">
    <source>
        <dbReference type="ARBA" id="ARBA00022723"/>
    </source>
</evidence>
<dbReference type="EMBL" id="KN882048">
    <property type="protein sequence ID" value="KIY45346.1"/>
    <property type="molecule type" value="Genomic_DNA"/>
</dbReference>
<dbReference type="Pfam" id="PF01585">
    <property type="entry name" value="G-patch"/>
    <property type="match status" value="1"/>
</dbReference>
<feature type="region of interest" description="Disordered" evidence="5">
    <location>
        <begin position="140"/>
        <end position="161"/>
    </location>
</feature>
<feature type="region of interest" description="Disordered" evidence="5">
    <location>
        <begin position="15"/>
        <end position="68"/>
    </location>
</feature>
<gene>
    <name evidence="8" type="ORF">FISHEDRAFT_66935</name>
</gene>
<feature type="compositionally biased region" description="Basic and acidic residues" evidence="5">
    <location>
        <begin position="218"/>
        <end position="235"/>
    </location>
</feature>